<feature type="transmembrane region" description="Helical" evidence="7">
    <location>
        <begin position="49"/>
        <end position="69"/>
    </location>
</feature>
<feature type="domain" description="Type IV secretion system coupling protein TraD DNA-binding" evidence="8">
    <location>
        <begin position="130"/>
        <end position="508"/>
    </location>
</feature>
<feature type="transmembrane region" description="Helical" evidence="7">
    <location>
        <begin position="12"/>
        <end position="29"/>
    </location>
</feature>
<evidence type="ECO:0000313" key="10">
    <source>
        <dbReference type="Proteomes" id="UP000056453"/>
    </source>
</evidence>
<comment type="caution">
    <text evidence="9">The sequence shown here is derived from an EMBL/GenBank/DDBJ whole genome shotgun (WGS) entry which is preliminary data.</text>
</comment>
<sequence length="611" mass="66655">MELISKLLDNHEASCVAFGFLAYALFIVWRRLSARWVNWFPPLAKVVRFGLYGCALLVAFLGARVLLSADASPNTWLLVLGGGLAGPILNKIARLVRPKEKVRRGARVGEPADVNKQSRKLPKEEFNDNLTIGGVNIPRSAEPYHFFVVGSTGSGKSVAITNLIDHIESRGDIALVVDSGGEFASRYYKEGRDFILNPFDDRCAPWSPTAELAGPWDAEALAKSMIPDGVGDSKEWNNYAQTLVTSVLRRLVDRNQLSIKDLLYYVQAASIEELTPLLAGTPAAAQLVSDKTFGSIRTIAANYLSTYAYLNDNANPFSVAKFIRAEKPGFLFLTYRDDQLDSLRNMISCALDVAARTILALPANSERRVWLIIDEFASIGKVQSIEAVATKARKMGGCLLLGLQSVSQLQDRYGEKAAQTILSCLSSWLVLRCSDAETSEYVSKYIGETEISRMTRSESTSDTGGGSDSRNEQIQTQRAVLPVELQRLANLQGFFKLAGDYAICNVKLNFPKKRDKRAKNYAERDFIAKPMLDLIPAVAPAAQASAGAEGAGQAVTQDNAQAVSTPSVEAAATPEAVPTTTLRIRKSPLEEGPAALEDVLNEMAEAYENDL</sequence>
<feature type="region of interest" description="Disordered" evidence="6">
    <location>
        <begin position="557"/>
        <end position="576"/>
    </location>
</feature>
<feature type="compositionally biased region" description="Polar residues" evidence="6">
    <location>
        <begin position="557"/>
        <end position="567"/>
    </location>
</feature>
<keyword evidence="3 7" id="KW-0812">Transmembrane</keyword>
<keyword evidence="4 7" id="KW-1133">Transmembrane helix</keyword>
<evidence type="ECO:0000256" key="1">
    <source>
        <dbReference type="ARBA" id="ARBA00004651"/>
    </source>
</evidence>
<dbReference type="PANTHER" id="PTHR37937:SF1">
    <property type="entry name" value="CONJUGATIVE TRANSFER: DNA TRANSPORT"/>
    <property type="match status" value="1"/>
</dbReference>
<dbReference type="Proteomes" id="UP000056453">
    <property type="component" value="Unassembled WGS sequence"/>
</dbReference>
<accession>A0AAW3MUB6</accession>
<dbReference type="GO" id="GO:0005886">
    <property type="term" value="C:plasma membrane"/>
    <property type="evidence" value="ECO:0007669"/>
    <property type="project" value="UniProtKB-SubCell"/>
</dbReference>
<dbReference type="AlphaFoldDB" id="A0AAW3MUB6"/>
<evidence type="ECO:0000313" key="9">
    <source>
        <dbReference type="EMBL" id="KVP98212.1"/>
    </source>
</evidence>
<dbReference type="EMBL" id="LPBJ01000047">
    <property type="protein sequence ID" value="KVP98212.1"/>
    <property type="molecule type" value="Genomic_DNA"/>
</dbReference>
<proteinExistence type="predicted"/>
<dbReference type="Pfam" id="PF10412">
    <property type="entry name" value="TrwB_AAD_bind"/>
    <property type="match status" value="1"/>
</dbReference>
<comment type="subcellular location">
    <subcellularLocation>
        <location evidence="1">Cell membrane</location>
        <topology evidence="1">Multi-pass membrane protein</topology>
    </subcellularLocation>
</comment>
<evidence type="ECO:0000256" key="7">
    <source>
        <dbReference type="SAM" id="Phobius"/>
    </source>
</evidence>
<evidence type="ECO:0000256" key="2">
    <source>
        <dbReference type="ARBA" id="ARBA00022475"/>
    </source>
</evidence>
<dbReference type="SUPFAM" id="SSF52540">
    <property type="entry name" value="P-loop containing nucleoside triphosphate hydrolases"/>
    <property type="match status" value="1"/>
</dbReference>
<gene>
    <name evidence="9" type="ORF">WJ96_06470</name>
</gene>
<name>A0AAW3MUB6_9BURK</name>
<dbReference type="InterPro" id="IPR051539">
    <property type="entry name" value="T4SS-coupling_protein"/>
</dbReference>
<keyword evidence="10" id="KW-1185">Reference proteome</keyword>
<evidence type="ECO:0000256" key="3">
    <source>
        <dbReference type="ARBA" id="ARBA00022692"/>
    </source>
</evidence>
<dbReference type="PANTHER" id="PTHR37937">
    <property type="entry name" value="CONJUGATIVE TRANSFER: DNA TRANSPORT"/>
    <property type="match status" value="1"/>
</dbReference>
<keyword evidence="2" id="KW-1003">Cell membrane</keyword>
<dbReference type="Gene3D" id="3.40.50.300">
    <property type="entry name" value="P-loop containing nucleotide triphosphate hydrolases"/>
    <property type="match status" value="2"/>
</dbReference>
<dbReference type="InterPro" id="IPR027417">
    <property type="entry name" value="P-loop_NTPase"/>
</dbReference>
<evidence type="ECO:0000259" key="8">
    <source>
        <dbReference type="Pfam" id="PF10412"/>
    </source>
</evidence>
<evidence type="ECO:0000256" key="6">
    <source>
        <dbReference type="SAM" id="MobiDB-lite"/>
    </source>
</evidence>
<reference evidence="9 10" key="1">
    <citation type="submission" date="2015-11" db="EMBL/GenBank/DDBJ databases">
        <title>Expanding the genomic diversity of Burkholderia species for the development of highly accurate diagnostics.</title>
        <authorList>
            <person name="Sahl J."/>
            <person name="Keim P."/>
            <person name="Wagner D."/>
        </authorList>
    </citation>
    <scope>NUCLEOTIDE SEQUENCE [LARGE SCALE GENOMIC DNA]</scope>
    <source>
        <strain evidence="9 10">MSMB1808WGS</strain>
    </source>
</reference>
<organism evidence="9 10">
    <name type="scientific">Burkholderia ubonensis</name>
    <dbReference type="NCBI Taxonomy" id="101571"/>
    <lineage>
        <taxon>Bacteria</taxon>
        <taxon>Pseudomonadati</taxon>
        <taxon>Pseudomonadota</taxon>
        <taxon>Betaproteobacteria</taxon>
        <taxon>Burkholderiales</taxon>
        <taxon>Burkholderiaceae</taxon>
        <taxon>Burkholderia</taxon>
        <taxon>Burkholderia cepacia complex</taxon>
    </lineage>
</organism>
<keyword evidence="5 7" id="KW-0472">Membrane</keyword>
<evidence type="ECO:0000256" key="4">
    <source>
        <dbReference type="ARBA" id="ARBA00022989"/>
    </source>
</evidence>
<dbReference type="CDD" id="cd01127">
    <property type="entry name" value="TrwB_TraG_TraD_VirD4"/>
    <property type="match status" value="1"/>
</dbReference>
<dbReference type="RefSeq" id="WP_059954293.1">
    <property type="nucleotide sequence ID" value="NZ_LPBJ01000047.1"/>
</dbReference>
<evidence type="ECO:0000256" key="5">
    <source>
        <dbReference type="ARBA" id="ARBA00023136"/>
    </source>
</evidence>
<dbReference type="InterPro" id="IPR019476">
    <property type="entry name" value="T4SS_TraD_DNA-bd"/>
</dbReference>
<feature type="region of interest" description="Disordered" evidence="6">
    <location>
        <begin position="453"/>
        <end position="473"/>
    </location>
</feature>
<protein>
    <recommendedName>
        <fullName evidence="8">Type IV secretion system coupling protein TraD DNA-binding domain-containing protein</fullName>
    </recommendedName>
</protein>